<evidence type="ECO:0000256" key="3">
    <source>
        <dbReference type="ARBA" id="ARBA00022821"/>
    </source>
</evidence>
<dbReference type="Pfam" id="PF01582">
    <property type="entry name" value="TIR"/>
    <property type="match status" value="1"/>
</dbReference>
<sequence>MASSSRNNKKYDVFVSFRGEETRDNFTSHLYSALCRQNIQTFIDHQLNRGDEISESLVNAIEASAISVIVFSESYASSRWCLDELVKILDCKKEYAQIVIPVFYQVDPSDVRNQTGSFGDSFSKLEERLKENTEKLQSWRNALKEAASLCESELTNEVVNHILKRLDEVFQPRDNKNQLVGVESTVEEIESLLGVESKDVYALGIWGIGGIGKTAITRAIFDKISGDFEGSCFLENVRDESQRLGGLACLRQKLLSNLLKDKNAMPYIDLNFRRLSRMKVLIVFDDVTCFSQLESLIGSLDWLTPVSRIIITTRNKQVLRNWGVRKIYEMGPLEYHHDLELFIRHAFKRNHPDVGYEKLSSKVMKYAQGVPLAIKVLGCFLYKREKEVWESAINKLQSILHPSILEVLKISYDGLDDKEKNIFLDVACFFQGEGVNLVVKFFNASGFYPEIGISILVDKSLIVIDSYSKITMHDLLQKLGREIVRQESINPENRSRLWHHEDTYEVLTHNTGTEKIEGICLDMSKVKDIHLNPNTFTKMRKLRFLKFYSSSFNGENKCKVSYLQDHGFAEVKYFYWHGYPLKSLPSNLNAEKLLFLELPGSDIEQLCDGVKRHGKLNQIIHAACKKLIAKIPSPTLIPHPNNLVALNLTGSKSLKSLPARIFNLEFLIELDLSGCSKLKRLPDISSGNISRLYLSGTAIEELPSSFELLLRLSWLDLSDCKMLKSLPSSLCKLKSLGVLDLHGCSNLQRLPERLGQLSSPILLNLVKTNIEKIPKSIIQLLVLRRLILNYCEGHYESLSKPPFLVRWLDADHCPILQSFIGIIEDSHIWAMWQLPVGKKYGKSVGSFITLEMPPDFFNNNRVLGFAFSAILAFSDRHVDCGRWFSFSCEFKVKTTKDCDLHDTRLFQSRVNYVESDHLHLGYYLFCEEDFNGFWKCN</sequence>
<evidence type="ECO:0000256" key="1">
    <source>
        <dbReference type="ARBA" id="ARBA00022614"/>
    </source>
</evidence>
<keyword evidence="1" id="KW-0433">Leucine-rich repeat</keyword>
<dbReference type="InterPro" id="IPR042197">
    <property type="entry name" value="Apaf_helical"/>
</dbReference>
<dbReference type="AlphaFoldDB" id="V4TZ23"/>
<organism evidence="7 8">
    <name type="scientific">Citrus clementina</name>
    <name type="common">Clementine</name>
    <name type="synonym">Citrus deliciosa x Citrus sinensis</name>
    <dbReference type="NCBI Taxonomy" id="85681"/>
    <lineage>
        <taxon>Eukaryota</taxon>
        <taxon>Viridiplantae</taxon>
        <taxon>Streptophyta</taxon>
        <taxon>Embryophyta</taxon>
        <taxon>Tracheophyta</taxon>
        <taxon>Spermatophyta</taxon>
        <taxon>Magnoliopsida</taxon>
        <taxon>eudicotyledons</taxon>
        <taxon>Gunneridae</taxon>
        <taxon>Pentapetalae</taxon>
        <taxon>rosids</taxon>
        <taxon>malvids</taxon>
        <taxon>Sapindales</taxon>
        <taxon>Rutaceae</taxon>
        <taxon>Aurantioideae</taxon>
        <taxon>Citrus</taxon>
    </lineage>
</organism>
<keyword evidence="3" id="KW-0611">Plant defense</keyword>
<dbReference type="InterPro" id="IPR027417">
    <property type="entry name" value="P-loop_NTPase"/>
</dbReference>
<dbReference type="InParanoid" id="V4TZ23"/>
<dbReference type="SMART" id="SM00255">
    <property type="entry name" value="TIR"/>
    <property type="match status" value="1"/>
</dbReference>
<dbReference type="Proteomes" id="UP000030687">
    <property type="component" value="Unassembled WGS sequence"/>
</dbReference>
<keyword evidence="2" id="KW-0677">Repeat</keyword>
<dbReference type="Gene3D" id="3.40.50.300">
    <property type="entry name" value="P-loop containing nucleotide triphosphate hydrolases"/>
    <property type="match status" value="1"/>
</dbReference>
<keyword evidence="4" id="KW-0520">NAD</keyword>
<dbReference type="Pfam" id="PF23282">
    <property type="entry name" value="WHD_ROQ1"/>
    <property type="match status" value="1"/>
</dbReference>
<dbReference type="GO" id="GO:0006952">
    <property type="term" value="P:defense response"/>
    <property type="evidence" value="ECO:0007669"/>
    <property type="project" value="UniProtKB-KW"/>
</dbReference>
<evidence type="ECO:0000256" key="4">
    <source>
        <dbReference type="ARBA" id="ARBA00023027"/>
    </source>
</evidence>
<dbReference type="Gramene" id="ESR55146">
    <property type="protein sequence ID" value="ESR55146"/>
    <property type="gene ID" value="CICLE_v10018747mg"/>
</dbReference>
<name>V4TZ23_CITCL</name>
<dbReference type="PANTHER" id="PTHR11017:SF570">
    <property type="entry name" value="DISEASE RESISTANCE PROTEIN (TIR-NBS CLASS)-RELATED"/>
    <property type="match status" value="1"/>
</dbReference>
<dbReference type="SUPFAM" id="SSF46785">
    <property type="entry name" value="Winged helix' DNA-binding domain"/>
    <property type="match status" value="1"/>
</dbReference>
<gene>
    <name evidence="7" type="ORF">CICLE_v10018747mg</name>
</gene>
<dbReference type="GO" id="GO:0043531">
    <property type="term" value="F:ADP binding"/>
    <property type="evidence" value="ECO:0007669"/>
    <property type="project" value="InterPro"/>
</dbReference>
<dbReference type="InterPro" id="IPR058192">
    <property type="entry name" value="WHD_ROQ1-like"/>
</dbReference>
<dbReference type="Gene3D" id="3.40.50.10140">
    <property type="entry name" value="Toll/interleukin-1 receptor homology (TIR) domain"/>
    <property type="match status" value="1"/>
</dbReference>
<dbReference type="InterPro" id="IPR036390">
    <property type="entry name" value="WH_DNA-bd_sf"/>
</dbReference>
<dbReference type="eggNOG" id="ENOG502SI7S">
    <property type="taxonomic scope" value="Eukaryota"/>
</dbReference>
<evidence type="ECO:0000256" key="5">
    <source>
        <dbReference type="SAM" id="Coils"/>
    </source>
</evidence>
<dbReference type="PRINTS" id="PR00364">
    <property type="entry name" value="DISEASERSIST"/>
</dbReference>
<protein>
    <recommendedName>
        <fullName evidence="6">TIR domain-containing protein</fullName>
    </recommendedName>
</protein>
<dbReference type="Pfam" id="PF00931">
    <property type="entry name" value="NB-ARC"/>
    <property type="match status" value="1"/>
</dbReference>
<dbReference type="InterPro" id="IPR044974">
    <property type="entry name" value="Disease_R_plants"/>
</dbReference>
<proteinExistence type="predicted"/>
<dbReference type="OMA" id="CKYPWES"/>
<dbReference type="InterPro" id="IPR002182">
    <property type="entry name" value="NB-ARC"/>
</dbReference>
<evidence type="ECO:0000313" key="7">
    <source>
        <dbReference type="EMBL" id="ESR55146.1"/>
    </source>
</evidence>
<dbReference type="EMBL" id="KI536661">
    <property type="protein sequence ID" value="ESR55146.1"/>
    <property type="molecule type" value="Genomic_DNA"/>
</dbReference>
<keyword evidence="8" id="KW-1185">Reference proteome</keyword>
<dbReference type="SUPFAM" id="SSF52200">
    <property type="entry name" value="Toll/Interleukin receptor TIR domain"/>
    <property type="match status" value="1"/>
</dbReference>
<dbReference type="SUPFAM" id="SSF52058">
    <property type="entry name" value="L domain-like"/>
    <property type="match status" value="1"/>
</dbReference>
<evidence type="ECO:0000259" key="6">
    <source>
        <dbReference type="PROSITE" id="PS50104"/>
    </source>
</evidence>
<dbReference type="SUPFAM" id="SSF52540">
    <property type="entry name" value="P-loop containing nucleoside triphosphate hydrolases"/>
    <property type="match status" value="1"/>
</dbReference>
<dbReference type="GO" id="GO:0007165">
    <property type="term" value="P:signal transduction"/>
    <property type="evidence" value="ECO:0007669"/>
    <property type="project" value="InterPro"/>
</dbReference>
<dbReference type="InterPro" id="IPR032675">
    <property type="entry name" value="LRR_dom_sf"/>
</dbReference>
<dbReference type="Gene3D" id="3.80.10.10">
    <property type="entry name" value="Ribonuclease Inhibitor"/>
    <property type="match status" value="2"/>
</dbReference>
<dbReference type="InterPro" id="IPR035897">
    <property type="entry name" value="Toll_tir_struct_dom_sf"/>
</dbReference>
<dbReference type="KEGG" id="cic:CICLE_v10018747mg"/>
<accession>V4TZ23</accession>
<dbReference type="PANTHER" id="PTHR11017">
    <property type="entry name" value="LEUCINE-RICH REPEAT-CONTAINING PROTEIN"/>
    <property type="match status" value="1"/>
</dbReference>
<feature type="coiled-coil region" evidence="5">
    <location>
        <begin position="122"/>
        <end position="149"/>
    </location>
</feature>
<evidence type="ECO:0000256" key="2">
    <source>
        <dbReference type="ARBA" id="ARBA00022737"/>
    </source>
</evidence>
<feature type="domain" description="TIR" evidence="6">
    <location>
        <begin position="9"/>
        <end position="170"/>
    </location>
</feature>
<reference evidence="7 8" key="1">
    <citation type="submission" date="2013-10" db="EMBL/GenBank/DDBJ databases">
        <authorList>
            <consortium name="International Citrus Genome Consortium"/>
            <person name="Jenkins J."/>
            <person name="Schmutz J."/>
            <person name="Prochnik S."/>
            <person name="Rokhsar D."/>
            <person name="Gmitter F."/>
            <person name="Ollitrault P."/>
            <person name="Machado M."/>
            <person name="Talon M."/>
            <person name="Wincker P."/>
            <person name="Jaillon O."/>
            <person name="Morgante M."/>
        </authorList>
    </citation>
    <scope>NUCLEOTIDE SEQUENCE</scope>
    <source>
        <strain evidence="8">cv. Clemenules</strain>
    </source>
</reference>
<evidence type="ECO:0000313" key="8">
    <source>
        <dbReference type="Proteomes" id="UP000030687"/>
    </source>
</evidence>
<dbReference type="Gene3D" id="1.10.8.430">
    <property type="entry name" value="Helical domain of apoptotic protease-activating factors"/>
    <property type="match status" value="1"/>
</dbReference>
<dbReference type="InterPro" id="IPR000157">
    <property type="entry name" value="TIR_dom"/>
</dbReference>
<dbReference type="FunFam" id="3.40.50.10140:FF:000007">
    <property type="entry name" value="Disease resistance protein (TIR-NBS-LRR class)"/>
    <property type="match status" value="1"/>
</dbReference>
<keyword evidence="5" id="KW-0175">Coiled coil</keyword>
<dbReference type="PROSITE" id="PS50104">
    <property type="entry name" value="TIR"/>
    <property type="match status" value="1"/>
</dbReference>